<evidence type="ECO:0000313" key="2">
    <source>
        <dbReference type="Proteomes" id="UP000494119"/>
    </source>
</evidence>
<organism evidence="1 2">
    <name type="scientific">Paraburkholderia caffeinitolerans</name>
    <dbReference type="NCBI Taxonomy" id="1723730"/>
    <lineage>
        <taxon>Bacteria</taxon>
        <taxon>Pseudomonadati</taxon>
        <taxon>Pseudomonadota</taxon>
        <taxon>Betaproteobacteria</taxon>
        <taxon>Burkholderiales</taxon>
        <taxon>Burkholderiaceae</taxon>
        <taxon>Paraburkholderia</taxon>
    </lineage>
</organism>
<dbReference type="AlphaFoldDB" id="A0A6J5GEN3"/>
<proteinExistence type="predicted"/>
<gene>
    <name evidence="1" type="ORF">LMG28688_04265</name>
</gene>
<dbReference type="InterPro" id="IPR035383">
    <property type="entry name" value="MauJ"/>
</dbReference>
<accession>A0A6J5GEN3</accession>
<dbReference type="Pfam" id="PF17419">
    <property type="entry name" value="MauJ"/>
    <property type="match status" value="1"/>
</dbReference>
<dbReference type="Proteomes" id="UP000494119">
    <property type="component" value="Unassembled WGS sequence"/>
</dbReference>
<keyword evidence="2" id="KW-1185">Reference proteome</keyword>
<protein>
    <submittedName>
        <fullName evidence="1">Uncharacterized protein</fullName>
    </submittedName>
</protein>
<evidence type="ECO:0000313" key="1">
    <source>
        <dbReference type="EMBL" id="CAB3796238.1"/>
    </source>
</evidence>
<name>A0A6J5GEN3_9BURK</name>
<dbReference type="RefSeq" id="WP_129562393.1">
    <property type="nucleotide sequence ID" value="NZ_CADIKL010000022.1"/>
</dbReference>
<sequence length="326" mass="35651">MADLLTETTGTTASMPRPSVNDRVTITIVPIFDDRPKASPTGTQGTYEAIFVLGVPGTALFQEALDIPELLKSGDSLLTMPKDSVKVECLIQGDGPVAKISFLPNAENRLAQAEMTFDAASFDAAEEIAWNLISNMLSVWSFRHDTAVDISGYQIRETASQVLRANFGIVGAPKTLDINFGGPSTAERRALLAAYREGINATNPFYQFLSLFKVVEGVHKLRTHRRKTQKNKGAGTSEAVERFPADVSAFPEGLSSFAARLSGKRYNAVIDDMRATVRNALAHLNPLDSHLMADKYSDVKRCLGHIPPLRYIARQMLLAELQTPIL</sequence>
<dbReference type="EMBL" id="CADIKL010000022">
    <property type="protein sequence ID" value="CAB3796238.1"/>
    <property type="molecule type" value="Genomic_DNA"/>
</dbReference>
<reference evidence="1 2" key="1">
    <citation type="submission" date="2020-04" db="EMBL/GenBank/DDBJ databases">
        <authorList>
            <person name="De Canck E."/>
        </authorList>
    </citation>
    <scope>NUCLEOTIDE SEQUENCE [LARGE SCALE GENOMIC DNA]</scope>
    <source>
        <strain evidence="1 2">LMG 28688</strain>
    </source>
</reference>